<organism evidence="3">
    <name type="scientific">Micromonas pusilla</name>
    <name type="common">Picoplanktonic green alga</name>
    <name type="synonym">Chromulina pusilla</name>
    <dbReference type="NCBI Taxonomy" id="38833"/>
    <lineage>
        <taxon>Eukaryota</taxon>
        <taxon>Viridiplantae</taxon>
        <taxon>Chlorophyta</taxon>
        <taxon>Mamiellophyceae</taxon>
        <taxon>Mamiellales</taxon>
        <taxon>Mamiellaceae</taxon>
        <taxon>Micromonas</taxon>
    </lineage>
</organism>
<gene>
    <name evidence="3" type="ORF">MSP1404_LOCUS4562</name>
</gene>
<dbReference type="AlphaFoldDB" id="A0A7S0PQE5"/>
<name>A0A7S0PQE5_MICPS</name>
<accession>A0A7S0PQE5</accession>
<sequence length="406" mass="43534">MSAVRAGHRRVHRASHLRWRAFSKQSGGASSSAGRIFLHPRTTRRRRKGRSAMAVADGGGSALDLLVSSGVLIAVGQAGVRALPALTLTDAAKISLPEPEEGDDSGLRWGVAGVVSAIPLVGFTSFLLPAMGLDEDDPTDAADAARLKLLSGTFAVASLTMGLNLGSAGAWGVVAATAATLQLERLARDSREIEASAARNASSAERRARTKELNAEKARTVSAAVERAGRLQLAKEEKEEEGTPGVVKRNPLWNALTGTKAGNRGGDARESWAAGSDPLAKPARPKPGGSIPGPPDLTVKQLGRALGAAQVNATRLRGEIEEGKLRARLDAECEDEMERLELERRFQSSEIEAWDRRFEVRTATREQLMAIARERGMRGYSKLRRAELLEAVERELYGEQEEDLSP</sequence>
<feature type="transmembrane region" description="Helical" evidence="2">
    <location>
        <begin position="149"/>
        <end position="174"/>
    </location>
</feature>
<proteinExistence type="predicted"/>
<keyword evidence="2" id="KW-0472">Membrane</keyword>
<keyword evidence="2" id="KW-0812">Transmembrane</keyword>
<evidence type="ECO:0000313" key="3">
    <source>
        <dbReference type="EMBL" id="CAD8584528.1"/>
    </source>
</evidence>
<evidence type="ECO:0008006" key="4">
    <source>
        <dbReference type="Google" id="ProtNLM"/>
    </source>
</evidence>
<evidence type="ECO:0000256" key="2">
    <source>
        <dbReference type="SAM" id="Phobius"/>
    </source>
</evidence>
<feature type="region of interest" description="Disordered" evidence="1">
    <location>
        <begin position="234"/>
        <end position="296"/>
    </location>
</feature>
<keyword evidence="2" id="KW-1133">Transmembrane helix</keyword>
<evidence type="ECO:0000256" key="1">
    <source>
        <dbReference type="SAM" id="MobiDB-lite"/>
    </source>
</evidence>
<reference evidence="3" key="1">
    <citation type="submission" date="2021-01" db="EMBL/GenBank/DDBJ databases">
        <authorList>
            <person name="Corre E."/>
            <person name="Pelletier E."/>
            <person name="Niang G."/>
            <person name="Scheremetjew M."/>
            <person name="Finn R."/>
            <person name="Kale V."/>
            <person name="Holt S."/>
            <person name="Cochrane G."/>
            <person name="Meng A."/>
            <person name="Brown T."/>
            <person name="Cohen L."/>
        </authorList>
    </citation>
    <scope>NUCLEOTIDE SEQUENCE</scope>
    <source>
        <strain evidence="3">CCMP494</strain>
    </source>
</reference>
<feature type="compositionally biased region" description="Basic and acidic residues" evidence="1">
    <location>
        <begin position="204"/>
        <end position="218"/>
    </location>
</feature>
<dbReference type="EMBL" id="HBEV01005959">
    <property type="protein sequence ID" value="CAD8584528.1"/>
    <property type="molecule type" value="Transcribed_RNA"/>
</dbReference>
<feature type="region of interest" description="Disordered" evidence="1">
    <location>
        <begin position="197"/>
        <end position="218"/>
    </location>
</feature>
<feature type="transmembrane region" description="Helical" evidence="2">
    <location>
        <begin position="107"/>
        <end position="128"/>
    </location>
</feature>
<protein>
    <recommendedName>
        <fullName evidence="4">Rho termination factor N-terminal domain-containing protein</fullName>
    </recommendedName>
</protein>